<keyword evidence="1" id="KW-0732">Signal</keyword>
<feature type="chain" id="PRO_5042270459" description="Secreted protein" evidence="1">
    <location>
        <begin position="20"/>
        <end position="115"/>
    </location>
</feature>
<organism evidence="2 3">
    <name type="scientific">Cupriavidus necator (strain ATCC 17699 / DSM 428 / KCTC 22496 / NCIMB 10442 / H16 / Stanier 337)</name>
    <name type="common">Ralstonia eutropha</name>
    <dbReference type="NCBI Taxonomy" id="381666"/>
    <lineage>
        <taxon>Bacteria</taxon>
        <taxon>Pseudomonadati</taxon>
        <taxon>Pseudomonadota</taxon>
        <taxon>Betaproteobacteria</taxon>
        <taxon>Burkholderiales</taxon>
        <taxon>Burkholderiaceae</taxon>
        <taxon>Cupriavidus</taxon>
    </lineage>
</organism>
<gene>
    <name evidence="2" type="ORF">E6A55_08550</name>
</gene>
<evidence type="ECO:0000313" key="3">
    <source>
        <dbReference type="Proteomes" id="UP000296079"/>
    </source>
</evidence>
<dbReference type="Proteomes" id="UP000296079">
    <property type="component" value="Chromosome 1"/>
</dbReference>
<evidence type="ECO:0000256" key="1">
    <source>
        <dbReference type="SAM" id="SignalP"/>
    </source>
</evidence>
<dbReference type="InterPro" id="IPR029033">
    <property type="entry name" value="His_PPase_superfam"/>
</dbReference>
<reference evidence="2 3" key="1">
    <citation type="submission" date="2019-04" db="EMBL/GenBank/DDBJ databases">
        <title>Long-read de novo sequencing of Cupriavidus necator H16.</title>
        <authorList>
            <person name="Little G.T."/>
            <person name="Ehsaan M."/>
            <person name="Arenas-Lopez C."/>
            <person name="Jawed K."/>
            <person name="Winzer K."/>
            <person name="Kovacs K."/>
            <person name="Malys N."/>
            <person name="Minton N.P."/>
        </authorList>
    </citation>
    <scope>NUCLEOTIDE SEQUENCE [LARGE SCALE GENOMIC DNA]</scope>
    <source>
        <strain evidence="2 3">H16</strain>
    </source>
</reference>
<accession>A0AAE5ZCX1</accession>
<proteinExistence type="predicted"/>
<name>A0AAE5ZCX1_CUPNH</name>
<evidence type="ECO:0008006" key="4">
    <source>
        <dbReference type="Google" id="ProtNLM"/>
    </source>
</evidence>
<sequence>MLASTPALALLLGSGEGCAAAVTMVDSPSVVSATAISMFGHRFTPYTVKPLPFSSLLLPHQMVSADAYASPCWMDIELSAYGVVQAKKIGDQMHALSLRFDPALTSVLRRAGHWI</sequence>
<dbReference type="AlphaFoldDB" id="A0AAE5ZCX1"/>
<dbReference type="RefSeq" id="WP_136227761.1">
    <property type="nucleotide sequence ID" value="NC_008313.1"/>
</dbReference>
<dbReference type="EMBL" id="CP039287">
    <property type="protein sequence ID" value="QCC00676.1"/>
    <property type="molecule type" value="Genomic_DNA"/>
</dbReference>
<evidence type="ECO:0000313" key="2">
    <source>
        <dbReference type="EMBL" id="QCC00676.1"/>
    </source>
</evidence>
<feature type="signal peptide" evidence="1">
    <location>
        <begin position="1"/>
        <end position="19"/>
    </location>
</feature>
<dbReference type="SUPFAM" id="SSF53254">
    <property type="entry name" value="Phosphoglycerate mutase-like"/>
    <property type="match status" value="1"/>
</dbReference>
<protein>
    <recommendedName>
        <fullName evidence="4">Secreted protein</fullName>
    </recommendedName>
</protein>
<dbReference type="Gene3D" id="3.40.50.1240">
    <property type="entry name" value="Phosphoglycerate mutase-like"/>
    <property type="match status" value="1"/>
</dbReference>